<name>A0ABU5Q981_9BACT</name>
<accession>A0ABU5Q981</accession>
<organism evidence="1 2">
    <name type="scientific">Arcicella rigui</name>
    <dbReference type="NCBI Taxonomy" id="797020"/>
    <lineage>
        <taxon>Bacteria</taxon>
        <taxon>Pseudomonadati</taxon>
        <taxon>Bacteroidota</taxon>
        <taxon>Cytophagia</taxon>
        <taxon>Cytophagales</taxon>
        <taxon>Flectobacillaceae</taxon>
        <taxon>Arcicella</taxon>
    </lineage>
</organism>
<evidence type="ECO:0000313" key="2">
    <source>
        <dbReference type="Proteomes" id="UP001302949"/>
    </source>
</evidence>
<evidence type="ECO:0000313" key="1">
    <source>
        <dbReference type="EMBL" id="MEA5139405.1"/>
    </source>
</evidence>
<sequence length="280" mass="31356">MNKKFLNLLIFTSIANIGFAQQVSSDSIFTKEGLILADVKEVTPEVVKFSYPAETVMNSIYRNTIEKIVFKSGRVQIFKESLALGEINSAFDFEKVSITHVESEIKGLYKLDEVFSKAVGTTTLSNITAVKERAFRKLKIQAALLGGNVVFMIDQNTVGNQYGGYYQSGKATETILTGIVYSNSIPKTEDVMALLNKQKTFKVFSSYYAGNNSTDVEGSSFIPDTFTAENFYTENGFVYINGQTEGNKNTVFKVVSFKNNQMILYWKDKKNAYNLTLELE</sequence>
<dbReference type="EMBL" id="JAYFUM010000009">
    <property type="protein sequence ID" value="MEA5139405.1"/>
    <property type="molecule type" value="Genomic_DNA"/>
</dbReference>
<proteinExistence type="predicted"/>
<reference evidence="1 2" key="1">
    <citation type="submission" date="2023-12" db="EMBL/GenBank/DDBJ databases">
        <title>Novel species of the genus Arcicella isolated from rivers.</title>
        <authorList>
            <person name="Lu H."/>
        </authorList>
    </citation>
    <scope>NUCLEOTIDE SEQUENCE [LARGE SCALE GENOMIC DNA]</scope>
    <source>
        <strain evidence="1 2">KCTC 23307</strain>
    </source>
</reference>
<dbReference type="Proteomes" id="UP001302949">
    <property type="component" value="Unassembled WGS sequence"/>
</dbReference>
<gene>
    <name evidence="1" type="ORF">VB248_09675</name>
</gene>
<dbReference type="RefSeq" id="WP_323296567.1">
    <property type="nucleotide sequence ID" value="NZ_JAYFUM010000009.1"/>
</dbReference>
<comment type="caution">
    <text evidence="1">The sequence shown here is derived from an EMBL/GenBank/DDBJ whole genome shotgun (WGS) entry which is preliminary data.</text>
</comment>
<protein>
    <submittedName>
        <fullName evidence="1">Uncharacterized protein</fullName>
    </submittedName>
</protein>
<keyword evidence="2" id="KW-1185">Reference proteome</keyword>